<dbReference type="Proteomes" id="UP001152747">
    <property type="component" value="Unassembled WGS sequence"/>
</dbReference>
<proteinExistence type="predicted"/>
<comment type="caution">
    <text evidence="2">The sequence shown here is derived from an EMBL/GenBank/DDBJ whole genome shotgun (WGS) entry which is preliminary data.</text>
</comment>
<gene>
    <name evidence="2" type="ORF">CAMP_LOCUS12158</name>
</gene>
<feature type="transmembrane region" description="Helical" evidence="1">
    <location>
        <begin position="12"/>
        <end position="36"/>
    </location>
</feature>
<evidence type="ECO:0000256" key="1">
    <source>
        <dbReference type="SAM" id="Phobius"/>
    </source>
</evidence>
<dbReference type="AlphaFoldDB" id="A0A9P1IRP8"/>
<protein>
    <submittedName>
        <fullName evidence="2">Uncharacterized protein</fullName>
    </submittedName>
</protein>
<reference evidence="2" key="1">
    <citation type="submission" date="2022-11" db="EMBL/GenBank/DDBJ databases">
        <authorList>
            <person name="Kikuchi T."/>
        </authorList>
    </citation>
    <scope>NUCLEOTIDE SEQUENCE</scope>
    <source>
        <strain evidence="2">PS1010</strain>
    </source>
</reference>
<dbReference type="EMBL" id="CANHGI010000004">
    <property type="protein sequence ID" value="CAI5449521.1"/>
    <property type="molecule type" value="Genomic_DNA"/>
</dbReference>
<dbReference type="Pfam" id="PF21525">
    <property type="entry name" value="Nlp36"/>
    <property type="match status" value="1"/>
</dbReference>
<dbReference type="OrthoDB" id="5777969at2759"/>
<accession>A0A9P1IRP8</accession>
<sequence length="80" mass="9032">MGKQEFEILDYAAPLFVGAAFGFVVLLLTFAINFLLIRRSDEVTAFEKLGAKYNLRVGPHRVSLVRAAMEKHVDENGQEY</sequence>
<keyword evidence="1" id="KW-0472">Membrane</keyword>
<name>A0A9P1IRP8_9PELO</name>
<organism evidence="2 3">
    <name type="scientific">Caenorhabditis angaria</name>
    <dbReference type="NCBI Taxonomy" id="860376"/>
    <lineage>
        <taxon>Eukaryota</taxon>
        <taxon>Metazoa</taxon>
        <taxon>Ecdysozoa</taxon>
        <taxon>Nematoda</taxon>
        <taxon>Chromadorea</taxon>
        <taxon>Rhabditida</taxon>
        <taxon>Rhabditina</taxon>
        <taxon>Rhabditomorpha</taxon>
        <taxon>Rhabditoidea</taxon>
        <taxon>Rhabditidae</taxon>
        <taxon>Peloderinae</taxon>
        <taxon>Caenorhabditis</taxon>
    </lineage>
</organism>
<evidence type="ECO:0000313" key="2">
    <source>
        <dbReference type="EMBL" id="CAI5449521.1"/>
    </source>
</evidence>
<evidence type="ECO:0000313" key="3">
    <source>
        <dbReference type="Proteomes" id="UP001152747"/>
    </source>
</evidence>
<keyword evidence="3" id="KW-1185">Reference proteome</keyword>
<keyword evidence="1" id="KW-1133">Transmembrane helix</keyword>
<keyword evidence="1" id="KW-0812">Transmembrane</keyword>